<dbReference type="PRINTS" id="PR00245">
    <property type="entry name" value="OLFACTORYR"/>
</dbReference>
<sequence>NWNPHLPDRMGRENYTIVTEFILLGLTLYPNLEGFFFLMFFLIYSVTLIGNMAIIMLTSLDSCLQTPMYFFLCNLALLNICCTSAVVPKMLINFLVTRKTISYELCTLQMYTTLFLGAAECIFLAVMAFDRYVAICYPLHYTTVMNKSICISMAAGSWITTFLGSVVPLFALKLPLCGSNIIDHYFCEVPAMLQLVCADTSVSETAMFIGGIATEIIPFTLILLSYIRIIVAILRIASAEGRHKAFSTCSAHLTAVTIFYTSAMLMYMRSKAQHSPEQDKLISVFYTIINPMLNPIIYSLRNKEVKGALLKVLGRSKTSQEM</sequence>
<feature type="transmembrane region" description="Helical" evidence="13">
    <location>
        <begin position="69"/>
        <end position="88"/>
    </location>
</feature>
<dbReference type="GO" id="GO:0004930">
    <property type="term" value="F:G protein-coupled receptor activity"/>
    <property type="evidence" value="ECO:0007669"/>
    <property type="project" value="UniProtKB-KW"/>
</dbReference>
<evidence type="ECO:0000256" key="2">
    <source>
        <dbReference type="ARBA" id="ARBA00010663"/>
    </source>
</evidence>
<feature type="transmembrane region" description="Helical" evidence="13">
    <location>
        <begin position="216"/>
        <end position="237"/>
    </location>
</feature>
<dbReference type="InterPro" id="IPR017452">
    <property type="entry name" value="GPCR_Rhodpsn_7TM"/>
</dbReference>
<reference evidence="15" key="2">
    <citation type="submission" date="2025-09" db="UniProtKB">
        <authorList>
            <consortium name="Ensembl"/>
        </authorList>
    </citation>
    <scope>IDENTIFICATION</scope>
</reference>
<evidence type="ECO:0000256" key="4">
    <source>
        <dbReference type="ARBA" id="ARBA00022606"/>
    </source>
</evidence>
<evidence type="ECO:0000256" key="8">
    <source>
        <dbReference type="ARBA" id="ARBA00023040"/>
    </source>
</evidence>
<dbReference type="SUPFAM" id="SSF81321">
    <property type="entry name" value="Family A G protein-coupled receptor-like"/>
    <property type="match status" value="1"/>
</dbReference>
<accession>A0A8D0HEP2</accession>
<feature type="transmembrane region" description="Helical" evidence="13">
    <location>
        <begin position="108"/>
        <end position="129"/>
    </location>
</feature>
<evidence type="ECO:0000256" key="11">
    <source>
        <dbReference type="ARBA" id="ARBA00023224"/>
    </source>
</evidence>
<evidence type="ECO:0000313" key="16">
    <source>
        <dbReference type="Proteomes" id="UP000694392"/>
    </source>
</evidence>
<evidence type="ECO:0000256" key="6">
    <source>
        <dbReference type="ARBA" id="ARBA00022725"/>
    </source>
</evidence>
<dbReference type="FunFam" id="1.10.1220.70:FF:000001">
    <property type="entry name" value="Olfactory receptor"/>
    <property type="match status" value="1"/>
</dbReference>
<dbReference type="Proteomes" id="UP000694392">
    <property type="component" value="Unplaced"/>
</dbReference>
<dbReference type="Pfam" id="PF13853">
    <property type="entry name" value="7tm_4"/>
    <property type="match status" value="1"/>
</dbReference>
<keyword evidence="7 13" id="KW-1133">Transmembrane helix</keyword>
<feature type="transmembrane region" description="Helical" evidence="13">
    <location>
        <begin position="281"/>
        <end position="300"/>
    </location>
</feature>
<comment type="subcellular location">
    <subcellularLocation>
        <location evidence="1 13">Cell membrane</location>
        <topology evidence="1 13">Multi-pass membrane protein</topology>
    </subcellularLocation>
</comment>
<keyword evidence="4 13" id="KW-0716">Sensory transduction</keyword>
<dbReference type="InterPro" id="IPR000725">
    <property type="entry name" value="Olfact_rcpt"/>
</dbReference>
<dbReference type="PROSITE" id="PS50262">
    <property type="entry name" value="G_PROTEIN_RECEP_F1_2"/>
    <property type="match status" value="1"/>
</dbReference>
<feature type="transmembrane region" description="Helical" evidence="13">
    <location>
        <begin position="35"/>
        <end position="57"/>
    </location>
</feature>
<keyword evidence="11 12" id="KW-0807">Transducer</keyword>
<evidence type="ECO:0000256" key="1">
    <source>
        <dbReference type="ARBA" id="ARBA00004651"/>
    </source>
</evidence>
<evidence type="ECO:0000259" key="14">
    <source>
        <dbReference type="PROSITE" id="PS50262"/>
    </source>
</evidence>
<dbReference type="PROSITE" id="PS00237">
    <property type="entry name" value="G_PROTEIN_RECEP_F1_1"/>
    <property type="match status" value="1"/>
</dbReference>
<evidence type="ECO:0000256" key="9">
    <source>
        <dbReference type="ARBA" id="ARBA00023136"/>
    </source>
</evidence>
<keyword evidence="5 12" id="KW-0812">Transmembrane</keyword>
<evidence type="ECO:0000256" key="3">
    <source>
        <dbReference type="ARBA" id="ARBA00022475"/>
    </source>
</evidence>
<comment type="similarity">
    <text evidence="2 12">Belongs to the G-protein coupled receptor 1 family.</text>
</comment>
<keyword evidence="16" id="KW-1185">Reference proteome</keyword>
<dbReference type="CDD" id="cd15225">
    <property type="entry name" value="7tmA_OR10A-like"/>
    <property type="match status" value="1"/>
</dbReference>
<name>A0A8D0HEP2_SPHPU</name>
<evidence type="ECO:0000313" key="15">
    <source>
        <dbReference type="Ensembl" id="ENSSPUP00000020844.1"/>
    </source>
</evidence>
<dbReference type="OMA" id="YTIINPM"/>
<evidence type="ECO:0000256" key="10">
    <source>
        <dbReference type="ARBA" id="ARBA00023170"/>
    </source>
</evidence>
<dbReference type="GO" id="GO:0004984">
    <property type="term" value="F:olfactory receptor activity"/>
    <property type="evidence" value="ECO:0007669"/>
    <property type="project" value="InterPro"/>
</dbReference>
<organism evidence="15 16">
    <name type="scientific">Sphenodon punctatus</name>
    <name type="common">Tuatara</name>
    <name type="synonym">Hatteria punctata</name>
    <dbReference type="NCBI Taxonomy" id="8508"/>
    <lineage>
        <taxon>Eukaryota</taxon>
        <taxon>Metazoa</taxon>
        <taxon>Chordata</taxon>
        <taxon>Craniata</taxon>
        <taxon>Vertebrata</taxon>
        <taxon>Euteleostomi</taxon>
        <taxon>Lepidosauria</taxon>
        <taxon>Sphenodontia</taxon>
        <taxon>Sphenodontidae</taxon>
        <taxon>Sphenodon</taxon>
    </lineage>
</organism>
<feature type="domain" description="G-protein coupled receptors family 1 profile" evidence="14">
    <location>
        <begin position="50"/>
        <end position="298"/>
    </location>
</feature>
<evidence type="ECO:0000256" key="7">
    <source>
        <dbReference type="ARBA" id="ARBA00022989"/>
    </source>
</evidence>
<evidence type="ECO:0000256" key="12">
    <source>
        <dbReference type="RuleBase" id="RU000688"/>
    </source>
</evidence>
<dbReference type="PRINTS" id="PR00237">
    <property type="entry name" value="GPCRRHODOPSN"/>
</dbReference>
<dbReference type="AlphaFoldDB" id="A0A8D0HEP2"/>
<evidence type="ECO:0000256" key="5">
    <source>
        <dbReference type="ARBA" id="ARBA00022692"/>
    </source>
</evidence>
<dbReference type="GeneTree" id="ENSGT01140000282496"/>
<dbReference type="GO" id="GO:0005886">
    <property type="term" value="C:plasma membrane"/>
    <property type="evidence" value="ECO:0007669"/>
    <property type="project" value="UniProtKB-SubCell"/>
</dbReference>
<keyword evidence="9 13" id="KW-0472">Membrane</keyword>
<keyword evidence="6 13" id="KW-0552">Olfaction</keyword>
<feature type="transmembrane region" description="Helical" evidence="13">
    <location>
        <begin position="149"/>
        <end position="171"/>
    </location>
</feature>
<dbReference type="FunFam" id="1.20.1070.10:FF:000005">
    <property type="entry name" value="Olfactory receptor"/>
    <property type="match status" value="1"/>
</dbReference>
<dbReference type="Ensembl" id="ENSSPUT00000022211.1">
    <property type="protein sequence ID" value="ENSSPUP00000020844.1"/>
    <property type="gene ID" value="ENSSPUG00000016011.1"/>
</dbReference>
<dbReference type="InterPro" id="IPR000276">
    <property type="entry name" value="GPCR_Rhodpsn"/>
</dbReference>
<keyword evidence="10 12" id="KW-0675">Receptor</keyword>
<evidence type="ECO:0000256" key="13">
    <source>
        <dbReference type="RuleBase" id="RU363047"/>
    </source>
</evidence>
<feature type="transmembrane region" description="Helical" evidence="13">
    <location>
        <begin position="249"/>
        <end position="269"/>
    </location>
</feature>
<keyword evidence="3 13" id="KW-1003">Cell membrane</keyword>
<reference evidence="15" key="1">
    <citation type="submission" date="2025-08" db="UniProtKB">
        <authorList>
            <consortium name="Ensembl"/>
        </authorList>
    </citation>
    <scope>IDENTIFICATION</scope>
</reference>
<keyword evidence="8 12" id="KW-0297">G-protein coupled receptor</keyword>
<dbReference type="Gene3D" id="1.20.1070.10">
    <property type="entry name" value="Rhodopsin 7-helix transmembrane proteins"/>
    <property type="match status" value="1"/>
</dbReference>
<dbReference type="PANTHER" id="PTHR26453">
    <property type="entry name" value="OLFACTORY RECEPTOR"/>
    <property type="match status" value="1"/>
</dbReference>
<protein>
    <recommendedName>
        <fullName evidence="13">Olfactory receptor</fullName>
    </recommendedName>
</protein>
<proteinExistence type="inferred from homology"/>